<name>A0A7G8LLB4_9CAUD</name>
<dbReference type="Proteomes" id="UP000515828">
    <property type="component" value="Segment"/>
</dbReference>
<evidence type="ECO:0000313" key="1">
    <source>
        <dbReference type="EMBL" id="QNJ58036.1"/>
    </source>
</evidence>
<dbReference type="KEGG" id="vg:63026195"/>
<dbReference type="EMBL" id="MT723937">
    <property type="protein sequence ID" value="QNJ58036.1"/>
    <property type="molecule type" value="Genomic_DNA"/>
</dbReference>
<accession>A0A7G8LLB4</accession>
<evidence type="ECO:0000313" key="2">
    <source>
        <dbReference type="Proteomes" id="UP000515828"/>
    </source>
</evidence>
<dbReference type="RefSeq" id="YP_010001689.1">
    <property type="nucleotide sequence ID" value="NC_053235.1"/>
</dbReference>
<organism evidence="1 2">
    <name type="scientific">Gordonia phage JKSyngboy</name>
    <dbReference type="NCBI Taxonomy" id="2762400"/>
    <lineage>
        <taxon>Viruses</taxon>
        <taxon>Duplodnaviria</taxon>
        <taxon>Heunggongvirae</taxon>
        <taxon>Uroviricota</taxon>
        <taxon>Caudoviricetes</taxon>
        <taxon>Stackebrandtviridae</taxon>
        <taxon>Schenleyvirinae</taxon>
        <taxon>Kroosvirus</taxon>
        <taxon>Kroosvirus jksyngboy</taxon>
    </lineage>
</organism>
<proteinExistence type="predicted"/>
<dbReference type="GeneID" id="63026195"/>
<gene>
    <name evidence="1" type="primary">62</name>
    <name evidence="1" type="ORF">SEA_JKSYNGBOY_62</name>
</gene>
<reference evidence="1 2" key="1">
    <citation type="submission" date="2020-07" db="EMBL/GenBank/DDBJ databases">
        <authorList>
            <person name="An P."/>
            <person name="Carson L.C."/>
            <person name="Croyle M.H."/>
            <person name="Gorske A.G."/>
            <person name="Han W."/>
            <person name="Keeley P.R."/>
            <person name="Lawrence Z.G."/>
            <person name="Roney M.P."/>
            <person name="Butela K.A."/>
            <person name="Garlena R.A."/>
            <person name="Russell D.A."/>
            <person name="Pope W.H."/>
            <person name="Jacobs-Sera D."/>
            <person name="Hatfull G.F."/>
        </authorList>
    </citation>
    <scope>NUCLEOTIDE SEQUENCE [LARGE SCALE GENOMIC DNA]</scope>
</reference>
<sequence>MSSGQRPRRRAYFPRMKVRGRHRRRRARITVYDSEFRALWPQPKLDGPIELASFLNGIAQTLNVRNVR</sequence>
<keyword evidence="2" id="KW-1185">Reference proteome</keyword>
<protein>
    <submittedName>
        <fullName evidence="1">Uncharacterized protein</fullName>
    </submittedName>
</protein>